<keyword evidence="2" id="KW-0963">Cytoplasm</keyword>
<reference evidence="13 14" key="1">
    <citation type="submission" date="2020-04" db="EMBL/GenBank/DDBJ databases">
        <title>Massilia sp. nov., a cold adapted bacteria isolated from Arctic soil.</title>
        <authorList>
            <person name="Son J."/>
            <person name="Ka J.-O."/>
        </authorList>
    </citation>
    <scope>NUCLEOTIDE SEQUENCE [LARGE SCALE GENOMIC DNA]</scope>
    <source>
        <strain evidence="13 14">ML15P13</strain>
    </source>
</reference>
<proteinExistence type="predicted"/>
<protein>
    <submittedName>
        <fullName evidence="13">Tyrosine-type recombinase/integrase</fullName>
    </submittedName>
</protein>
<dbReference type="PROSITE" id="PS51900">
    <property type="entry name" value="CB"/>
    <property type="match status" value="1"/>
</dbReference>
<sequence length="386" mass="42675">MPTFIPLDLDPPPEGSPQRAAASARGAVFRGVADEPVTDAKTDLELAREYIGHGELSPRSVANTQKELYRFLTWCREEARKTFHQLSVADLNAYKEFIRNPPPEWTSTTKWPRNDPRYRPFSGPLSDASRRQAMIAVKGLLGYAEQTGYLRRNPARLVRNVRASNASRITRYLTAQAITYARDAVNSRVAETPAAIRQRERDRFLLVAFAQTGARLNEIVGASMGAIYSEGDNRWWLDVMGKGAKPRRLPVPPAMLAAFRDYRQAFGLLPQASRADRTPLVLSSRREEPVRITDEAASEALKAVFMAGADRAAAQGDGDSAAALRQASTHWLRHSMLTNHANSGVQLKTLQDTAGHANIATTAAYLHKTDHERHDEIVGKGPGLAE</sequence>
<dbReference type="GO" id="GO:0006310">
    <property type="term" value="P:DNA recombination"/>
    <property type="evidence" value="ECO:0007669"/>
    <property type="project" value="UniProtKB-KW"/>
</dbReference>
<evidence type="ECO:0000259" key="12">
    <source>
        <dbReference type="PROSITE" id="PS51900"/>
    </source>
</evidence>
<dbReference type="Proteomes" id="UP000533905">
    <property type="component" value="Unassembled WGS sequence"/>
</dbReference>
<dbReference type="GO" id="GO:0005737">
    <property type="term" value="C:cytoplasm"/>
    <property type="evidence" value="ECO:0007669"/>
    <property type="project" value="UniProtKB-SubCell"/>
</dbReference>
<dbReference type="AlphaFoldDB" id="A0A7Y2JVS9"/>
<dbReference type="CDD" id="cd00397">
    <property type="entry name" value="DNA_BRE_C"/>
    <property type="match status" value="1"/>
</dbReference>
<evidence type="ECO:0000256" key="1">
    <source>
        <dbReference type="ARBA" id="ARBA00004496"/>
    </source>
</evidence>
<dbReference type="InterPro" id="IPR010998">
    <property type="entry name" value="Integrase_recombinase_N"/>
</dbReference>
<feature type="domain" description="Core-binding (CB)" evidence="12">
    <location>
        <begin position="41"/>
        <end position="145"/>
    </location>
</feature>
<dbReference type="PANTHER" id="PTHR30349">
    <property type="entry name" value="PHAGE INTEGRASE-RELATED"/>
    <property type="match status" value="1"/>
</dbReference>
<gene>
    <name evidence="13" type="ORF">HGB41_00455</name>
</gene>
<comment type="subcellular location">
    <subcellularLocation>
        <location evidence="1">Cytoplasm</location>
    </subcellularLocation>
</comment>
<evidence type="ECO:0000313" key="14">
    <source>
        <dbReference type="Proteomes" id="UP000533905"/>
    </source>
</evidence>
<dbReference type="Pfam" id="PF00589">
    <property type="entry name" value="Phage_integrase"/>
    <property type="match status" value="1"/>
</dbReference>
<feature type="region of interest" description="Disordered" evidence="10">
    <location>
        <begin position="1"/>
        <end position="23"/>
    </location>
</feature>
<dbReference type="InterPro" id="IPR013762">
    <property type="entry name" value="Integrase-like_cat_sf"/>
</dbReference>
<evidence type="ECO:0000313" key="13">
    <source>
        <dbReference type="EMBL" id="NNG21475.1"/>
    </source>
</evidence>
<dbReference type="GO" id="GO:0007059">
    <property type="term" value="P:chromosome segregation"/>
    <property type="evidence" value="ECO:0007669"/>
    <property type="project" value="UniProtKB-KW"/>
</dbReference>
<accession>A0A7Y2JVS9</accession>
<keyword evidence="4" id="KW-0159">Chromosome partition</keyword>
<keyword evidence="6 9" id="KW-0238">DNA-binding</keyword>
<evidence type="ECO:0000256" key="4">
    <source>
        <dbReference type="ARBA" id="ARBA00022829"/>
    </source>
</evidence>
<dbReference type="Gene3D" id="1.10.443.10">
    <property type="entry name" value="Intergrase catalytic core"/>
    <property type="match status" value="1"/>
</dbReference>
<evidence type="ECO:0000259" key="11">
    <source>
        <dbReference type="PROSITE" id="PS51898"/>
    </source>
</evidence>
<dbReference type="InterPro" id="IPR002104">
    <property type="entry name" value="Integrase_catalytic"/>
</dbReference>
<evidence type="ECO:0000256" key="9">
    <source>
        <dbReference type="PROSITE-ProRule" id="PRU01248"/>
    </source>
</evidence>
<keyword evidence="8" id="KW-0131">Cell cycle</keyword>
<dbReference type="PROSITE" id="PS51898">
    <property type="entry name" value="TYR_RECOMBINASE"/>
    <property type="match status" value="1"/>
</dbReference>
<dbReference type="InterPro" id="IPR011010">
    <property type="entry name" value="DNA_brk_join_enz"/>
</dbReference>
<dbReference type="PANTHER" id="PTHR30349:SF77">
    <property type="entry name" value="TYROSINE RECOMBINASE XERC"/>
    <property type="match status" value="1"/>
</dbReference>
<feature type="domain" description="Tyr recombinase" evidence="11">
    <location>
        <begin position="168"/>
        <end position="379"/>
    </location>
</feature>
<name>A0A7Y2JVS9_9BURK</name>
<dbReference type="GO" id="GO:0015074">
    <property type="term" value="P:DNA integration"/>
    <property type="evidence" value="ECO:0007669"/>
    <property type="project" value="UniProtKB-KW"/>
</dbReference>
<dbReference type="SUPFAM" id="SSF56349">
    <property type="entry name" value="DNA breaking-rejoining enzymes"/>
    <property type="match status" value="1"/>
</dbReference>
<dbReference type="Gene3D" id="1.10.150.130">
    <property type="match status" value="1"/>
</dbReference>
<dbReference type="EMBL" id="JABAIV010000001">
    <property type="protein sequence ID" value="NNG21475.1"/>
    <property type="molecule type" value="Genomic_DNA"/>
</dbReference>
<evidence type="ECO:0000256" key="10">
    <source>
        <dbReference type="SAM" id="MobiDB-lite"/>
    </source>
</evidence>
<evidence type="ECO:0000256" key="5">
    <source>
        <dbReference type="ARBA" id="ARBA00022908"/>
    </source>
</evidence>
<dbReference type="GO" id="GO:0003677">
    <property type="term" value="F:DNA binding"/>
    <property type="evidence" value="ECO:0007669"/>
    <property type="project" value="UniProtKB-UniRule"/>
</dbReference>
<evidence type="ECO:0000256" key="3">
    <source>
        <dbReference type="ARBA" id="ARBA00022618"/>
    </source>
</evidence>
<dbReference type="InterPro" id="IPR050090">
    <property type="entry name" value="Tyrosine_recombinase_XerCD"/>
</dbReference>
<keyword evidence="14" id="KW-1185">Reference proteome</keyword>
<organism evidence="13 14">
    <name type="scientific">Telluria aromaticivorans</name>
    <dbReference type="NCBI Taxonomy" id="2725995"/>
    <lineage>
        <taxon>Bacteria</taxon>
        <taxon>Pseudomonadati</taxon>
        <taxon>Pseudomonadota</taxon>
        <taxon>Betaproteobacteria</taxon>
        <taxon>Burkholderiales</taxon>
        <taxon>Oxalobacteraceae</taxon>
        <taxon>Telluria group</taxon>
        <taxon>Telluria</taxon>
    </lineage>
</organism>
<evidence type="ECO:0000256" key="6">
    <source>
        <dbReference type="ARBA" id="ARBA00023125"/>
    </source>
</evidence>
<keyword evidence="7" id="KW-0233">DNA recombination</keyword>
<keyword evidence="5" id="KW-0229">DNA integration</keyword>
<evidence type="ECO:0000256" key="8">
    <source>
        <dbReference type="ARBA" id="ARBA00023306"/>
    </source>
</evidence>
<dbReference type="RefSeq" id="WP_171079947.1">
    <property type="nucleotide sequence ID" value="NZ_JABAIV010000001.1"/>
</dbReference>
<dbReference type="GO" id="GO:0051301">
    <property type="term" value="P:cell division"/>
    <property type="evidence" value="ECO:0007669"/>
    <property type="project" value="UniProtKB-KW"/>
</dbReference>
<keyword evidence="3" id="KW-0132">Cell division</keyword>
<evidence type="ECO:0000256" key="2">
    <source>
        <dbReference type="ARBA" id="ARBA00022490"/>
    </source>
</evidence>
<evidence type="ECO:0000256" key="7">
    <source>
        <dbReference type="ARBA" id="ARBA00023172"/>
    </source>
</evidence>
<comment type="caution">
    <text evidence="13">The sequence shown here is derived from an EMBL/GenBank/DDBJ whole genome shotgun (WGS) entry which is preliminary data.</text>
</comment>
<dbReference type="InterPro" id="IPR044068">
    <property type="entry name" value="CB"/>
</dbReference>